<evidence type="ECO:0000313" key="2">
    <source>
        <dbReference type="EMBL" id="PVU93686.1"/>
    </source>
</evidence>
<evidence type="ECO:0008006" key="4">
    <source>
        <dbReference type="Google" id="ProtNLM"/>
    </source>
</evidence>
<accession>A0A2T9YMX5</accession>
<name>A0A2T9YMX5_9FUNG</name>
<comment type="caution">
    <text evidence="2">The sequence shown here is derived from an EMBL/GenBank/DDBJ whole genome shotgun (WGS) entry which is preliminary data.</text>
</comment>
<keyword evidence="3" id="KW-1185">Reference proteome</keyword>
<sequence>MRFKFSLFPLFAILYSVSTTNTNTAAINYNDATMCIYANCTSVISSQQNPCIERCFTDNGIPEAYTTLAKCTNECQKNSSVEIYNNCISGCYQLVANLVATGKIKSSNTTSFKYTSIGITLQLLITMAALSDIV</sequence>
<protein>
    <recommendedName>
        <fullName evidence="4">Transmembrane protein</fullName>
    </recommendedName>
</protein>
<organism evidence="2 3">
    <name type="scientific">Furculomyces boomerangus</name>
    <dbReference type="NCBI Taxonomy" id="61424"/>
    <lineage>
        <taxon>Eukaryota</taxon>
        <taxon>Fungi</taxon>
        <taxon>Fungi incertae sedis</taxon>
        <taxon>Zoopagomycota</taxon>
        <taxon>Kickxellomycotina</taxon>
        <taxon>Harpellomycetes</taxon>
        <taxon>Harpellales</taxon>
        <taxon>Harpellaceae</taxon>
        <taxon>Furculomyces</taxon>
    </lineage>
</organism>
<feature type="chain" id="PRO_5015601709" description="Transmembrane protein" evidence="1">
    <location>
        <begin position="20"/>
        <end position="134"/>
    </location>
</feature>
<proteinExistence type="predicted"/>
<dbReference type="Proteomes" id="UP000245699">
    <property type="component" value="Unassembled WGS sequence"/>
</dbReference>
<reference evidence="2 3" key="1">
    <citation type="journal article" date="2018" name="MBio">
        <title>Comparative Genomics Reveals the Core Gene Toolbox for the Fungus-Insect Symbiosis.</title>
        <authorList>
            <person name="Wang Y."/>
            <person name="Stata M."/>
            <person name="Wang W."/>
            <person name="Stajich J.E."/>
            <person name="White M.M."/>
            <person name="Moncalvo J.M."/>
        </authorList>
    </citation>
    <scope>NUCLEOTIDE SEQUENCE [LARGE SCALE GENOMIC DNA]</scope>
    <source>
        <strain evidence="2 3">AUS-77-4</strain>
    </source>
</reference>
<evidence type="ECO:0000313" key="3">
    <source>
        <dbReference type="Proteomes" id="UP000245699"/>
    </source>
</evidence>
<gene>
    <name evidence="2" type="ORF">BB559_003197</name>
</gene>
<evidence type="ECO:0000256" key="1">
    <source>
        <dbReference type="SAM" id="SignalP"/>
    </source>
</evidence>
<dbReference type="AlphaFoldDB" id="A0A2T9YMX5"/>
<dbReference type="EMBL" id="MBFT01000307">
    <property type="protein sequence ID" value="PVU93686.1"/>
    <property type="molecule type" value="Genomic_DNA"/>
</dbReference>
<keyword evidence="1" id="KW-0732">Signal</keyword>
<feature type="signal peptide" evidence="1">
    <location>
        <begin position="1"/>
        <end position="19"/>
    </location>
</feature>